<evidence type="ECO:0000313" key="2">
    <source>
        <dbReference type="EMBL" id="RPB06144.1"/>
    </source>
</evidence>
<keyword evidence="3" id="KW-1185">Reference proteome</keyword>
<dbReference type="EMBL" id="ML120351">
    <property type="protein sequence ID" value="RPB06144.1"/>
    <property type="molecule type" value="Genomic_DNA"/>
</dbReference>
<sequence length="210" mass="22921">MPHSRTQTHRTHQPLGDDQNPIPNPAHHHHKANGVPLRRAARSLESWLLSDLGRLSMTSTTTTTTTPNPAKPPISSASNKTKRPKSPARICYTHTHYTCSSSLCEHSCSSSLASESSSRGPTPPSTSSSSSSSSSSIGSADVDDDDDGEDDGLSTYMSAMELQGRALKPFGYERREVVQVLREVESGRDDDDDDGDGVERERGGRKRFWR</sequence>
<evidence type="ECO:0000313" key="3">
    <source>
        <dbReference type="Proteomes" id="UP000276215"/>
    </source>
</evidence>
<dbReference type="AlphaFoldDB" id="A0A3N4K6H9"/>
<organism evidence="2 3">
    <name type="scientific">Choiromyces venosus 120613-1</name>
    <dbReference type="NCBI Taxonomy" id="1336337"/>
    <lineage>
        <taxon>Eukaryota</taxon>
        <taxon>Fungi</taxon>
        <taxon>Dikarya</taxon>
        <taxon>Ascomycota</taxon>
        <taxon>Pezizomycotina</taxon>
        <taxon>Pezizomycetes</taxon>
        <taxon>Pezizales</taxon>
        <taxon>Tuberaceae</taxon>
        <taxon>Choiromyces</taxon>
    </lineage>
</organism>
<dbReference type="Proteomes" id="UP000276215">
    <property type="component" value="Unassembled WGS sequence"/>
</dbReference>
<dbReference type="OrthoDB" id="10601341at2759"/>
<feature type="compositionally biased region" description="Basic residues" evidence="1">
    <location>
        <begin position="1"/>
        <end position="12"/>
    </location>
</feature>
<feature type="region of interest" description="Disordered" evidence="1">
    <location>
        <begin position="111"/>
        <end position="157"/>
    </location>
</feature>
<reference evidence="2 3" key="1">
    <citation type="journal article" date="2018" name="Nat. Ecol. Evol.">
        <title>Pezizomycetes genomes reveal the molecular basis of ectomycorrhizal truffle lifestyle.</title>
        <authorList>
            <person name="Murat C."/>
            <person name="Payen T."/>
            <person name="Noel B."/>
            <person name="Kuo A."/>
            <person name="Morin E."/>
            <person name="Chen J."/>
            <person name="Kohler A."/>
            <person name="Krizsan K."/>
            <person name="Balestrini R."/>
            <person name="Da Silva C."/>
            <person name="Montanini B."/>
            <person name="Hainaut M."/>
            <person name="Levati E."/>
            <person name="Barry K.W."/>
            <person name="Belfiori B."/>
            <person name="Cichocki N."/>
            <person name="Clum A."/>
            <person name="Dockter R.B."/>
            <person name="Fauchery L."/>
            <person name="Guy J."/>
            <person name="Iotti M."/>
            <person name="Le Tacon F."/>
            <person name="Lindquist E.A."/>
            <person name="Lipzen A."/>
            <person name="Malagnac F."/>
            <person name="Mello A."/>
            <person name="Molinier V."/>
            <person name="Miyauchi S."/>
            <person name="Poulain J."/>
            <person name="Riccioni C."/>
            <person name="Rubini A."/>
            <person name="Sitrit Y."/>
            <person name="Splivallo R."/>
            <person name="Traeger S."/>
            <person name="Wang M."/>
            <person name="Zifcakova L."/>
            <person name="Wipf D."/>
            <person name="Zambonelli A."/>
            <person name="Paolocci F."/>
            <person name="Nowrousian M."/>
            <person name="Ottonello S."/>
            <person name="Baldrian P."/>
            <person name="Spatafora J.W."/>
            <person name="Henrissat B."/>
            <person name="Nagy L.G."/>
            <person name="Aury J.M."/>
            <person name="Wincker P."/>
            <person name="Grigoriev I.V."/>
            <person name="Bonfante P."/>
            <person name="Martin F.M."/>
        </authorList>
    </citation>
    <scope>NUCLEOTIDE SEQUENCE [LARGE SCALE GENOMIC DNA]</scope>
    <source>
        <strain evidence="2 3">120613-1</strain>
    </source>
</reference>
<protein>
    <submittedName>
        <fullName evidence="2">Uncharacterized protein</fullName>
    </submittedName>
</protein>
<feature type="region of interest" description="Disordered" evidence="1">
    <location>
        <begin position="1"/>
        <end position="37"/>
    </location>
</feature>
<feature type="compositionally biased region" description="Low complexity" evidence="1">
    <location>
        <begin position="111"/>
        <end position="140"/>
    </location>
</feature>
<feature type="compositionally biased region" description="Acidic residues" evidence="1">
    <location>
        <begin position="141"/>
        <end position="152"/>
    </location>
</feature>
<feature type="region of interest" description="Disordered" evidence="1">
    <location>
        <begin position="181"/>
        <end position="210"/>
    </location>
</feature>
<proteinExistence type="predicted"/>
<gene>
    <name evidence="2" type="ORF">L873DRAFT_26108</name>
</gene>
<evidence type="ECO:0000256" key="1">
    <source>
        <dbReference type="SAM" id="MobiDB-lite"/>
    </source>
</evidence>
<accession>A0A3N4K6H9</accession>
<feature type="region of interest" description="Disordered" evidence="1">
    <location>
        <begin position="58"/>
        <end position="85"/>
    </location>
</feature>
<name>A0A3N4K6H9_9PEZI</name>